<gene>
    <name evidence="15" type="ORF">J421_2321</name>
</gene>
<feature type="domain" description="FAD-dependent oxidoreductase 2 FAD-binding" evidence="13">
    <location>
        <begin position="9"/>
        <end position="383"/>
    </location>
</feature>
<sequence>MVERLRTRILVVGTGIAGLHTAWRSAEAGDVLLLTKRSLFDSSTAYAQGGIAAALGAGDSPALHREDTLAAGAALCDAEAVQVLVEEGPARVKELQLAGARFDLTPSGDFKLGREAAHSRRRIVHAQGDQTGAEVARTLIARVRESARVTVLERARVLDLIVEDVDGEPTVVGARASLAGKATEIVADATVLATGGCGQVFRYTTNPLVATGDGFAIAHRAGARLSDMEFVQFHPTALDTPENPLSLVSEAVRGEGATLVNALGERFMPKRHRLAELAPRDVVAREIFREQQRHGKVWLDARAIGAKDGVRFAERFPGITALCRARGIDPQTDLIPVTPAAHYMMGGIVTDLCGRSSLPRLYAAGEVARTGVHGANRLASNSLLEGLVFAERVARDLEATPRLKSYPRRRATWEVPPLEDRGAAQVASDAIRSVMWEHAGIDRTARGLRAGLARLEDIEARLTPGMTEERNMLDTARLIAEAALLRRESRGGHFRSDFPKDRRKWQGKHIEW</sequence>
<dbReference type="PATRIC" id="fig|861299.3.peg.2364"/>
<keyword evidence="7 12" id="KW-0274">FAD</keyword>
<dbReference type="Gene3D" id="3.50.50.60">
    <property type="entry name" value="FAD/NAD(P)-binding domain"/>
    <property type="match status" value="1"/>
</dbReference>
<dbReference type="FunCoup" id="W0RK96">
    <property type="interactions" value="373"/>
</dbReference>
<dbReference type="RefSeq" id="WP_104022532.1">
    <property type="nucleotide sequence ID" value="NZ_CP007128.1"/>
</dbReference>
<evidence type="ECO:0000256" key="9">
    <source>
        <dbReference type="ARBA" id="ARBA00048305"/>
    </source>
</evidence>
<keyword evidence="16" id="KW-1185">Reference proteome</keyword>
<dbReference type="SUPFAM" id="SSF56425">
    <property type="entry name" value="Succinate dehydrogenase/fumarate reductase flavoprotein, catalytic domain"/>
    <property type="match status" value="1"/>
</dbReference>
<protein>
    <recommendedName>
        <fullName evidence="4 10">L-aspartate oxidase</fullName>
        <ecNumber evidence="4 10">1.4.3.16</ecNumber>
    </recommendedName>
</protein>
<dbReference type="Gene3D" id="3.90.700.10">
    <property type="entry name" value="Succinate dehydrogenase/fumarate reductase flavoprotein, catalytic domain"/>
    <property type="match status" value="1"/>
</dbReference>
<evidence type="ECO:0000256" key="10">
    <source>
        <dbReference type="NCBIfam" id="TIGR00551"/>
    </source>
</evidence>
<dbReference type="OrthoDB" id="9806724at2"/>
<dbReference type="InterPro" id="IPR005288">
    <property type="entry name" value="NadB"/>
</dbReference>
<dbReference type="PANTHER" id="PTHR42716:SF2">
    <property type="entry name" value="L-ASPARTATE OXIDASE, CHLOROPLASTIC"/>
    <property type="match status" value="1"/>
</dbReference>
<dbReference type="NCBIfam" id="NF005701">
    <property type="entry name" value="PRK07512.1"/>
    <property type="match status" value="1"/>
</dbReference>
<comment type="subcellular location">
    <subcellularLocation>
        <location evidence="12">Cytoplasm</location>
    </subcellularLocation>
</comment>
<accession>W0RK96</accession>
<dbReference type="HOGENOM" id="CLU_014312_3_0_0"/>
<keyword evidence="5 12" id="KW-0285">Flavoprotein</keyword>
<keyword evidence="6 12" id="KW-0662">Pyridine nucleotide biosynthesis</keyword>
<evidence type="ECO:0000256" key="2">
    <source>
        <dbReference type="ARBA" id="ARBA00004950"/>
    </source>
</evidence>
<dbReference type="Pfam" id="PF00890">
    <property type="entry name" value="FAD_binding_2"/>
    <property type="match status" value="1"/>
</dbReference>
<dbReference type="AlphaFoldDB" id="W0RK96"/>
<evidence type="ECO:0000256" key="8">
    <source>
        <dbReference type="ARBA" id="ARBA00023002"/>
    </source>
</evidence>
<evidence type="ECO:0000256" key="4">
    <source>
        <dbReference type="ARBA" id="ARBA00012173"/>
    </source>
</evidence>
<dbReference type="Proteomes" id="UP000019151">
    <property type="component" value="Chromosome"/>
</dbReference>
<evidence type="ECO:0000313" key="16">
    <source>
        <dbReference type="Proteomes" id="UP000019151"/>
    </source>
</evidence>
<dbReference type="InterPro" id="IPR015939">
    <property type="entry name" value="Fum_Rdtase/Succ_DH_flav-like_C"/>
</dbReference>
<dbReference type="PRINTS" id="PR00368">
    <property type="entry name" value="FADPNR"/>
</dbReference>
<dbReference type="EC" id="1.4.3.16" evidence="4 10"/>
<evidence type="ECO:0000256" key="3">
    <source>
        <dbReference type="ARBA" id="ARBA00008562"/>
    </source>
</evidence>
<dbReference type="KEGG" id="gba:J421_2321"/>
<evidence type="ECO:0000256" key="1">
    <source>
        <dbReference type="ARBA" id="ARBA00001974"/>
    </source>
</evidence>
<dbReference type="SUPFAM" id="SSF46977">
    <property type="entry name" value="Succinate dehydrogenase/fumarate reductase flavoprotein C-terminal domain"/>
    <property type="match status" value="1"/>
</dbReference>
<comment type="cofactor">
    <cofactor evidence="1 12">
        <name>FAD</name>
        <dbReference type="ChEBI" id="CHEBI:57692"/>
    </cofactor>
</comment>
<comment type="pathway">
    <text evidence="2 12">Cofactor biosynthesis; NAD(+) biosynthesis; iminoaspartate from L-aspartate (oxidase route): step 1/1.</text>
</comment>
<dbReference type="InParanoid" id="W0RK96"/>
<evidence type="ECO:0000256" key="12">
    <source>
        <dbReference type="RuleBase" id="RU362049"/>
    </source>
</evidence>
<dbReference type="InterPro" id="IPR036188">
    <property type="entry name" value="FAD/NAD-bd_sf"/>
</dbReference>
<evidence type="ECO:0000256" key="7">
    <source>
        <dbReference type="ARBA" id="ARBA00022827"/>
    </source>
</evidence>
<dbReference type="GO" id="GO:0005737">
    <property type="term" value="C:cytoplasm"/>
    <property type="evidence" value="ECO:0007669"/>
    <property type="project" value="UniProtKB-SubCell"/>
</dbReference>
<evidence type="ECO:0000256" key="6">
    <source>
        <dbReference type="ARBA" id="ARBA00022642"/>
    </source>
</evidence>
<dbReference type="NCBIfam" id="TIGR00551">
    <property type="entry name" value="nadB"/>
    <property type="match status" value="1"/>
</dbReference>
<evidence type="ECO:0000259" key="14">
    <source>
        <dbReference type="Pfam" id="PF02910"/>
    </source>
</evidence>
<organism evidence="15 16">
    <name type="scientific">Gemmatirosa kalamazoonensis</name>
    <dbReference type="NCBI Taxonomy" id="861299"/>
    <lineage>
        <taxon>Bacteria</taxon>
        <taxon>Pseudomonadati</taxon>
        <taxon>Gemmatimonadota</taxon>
        <taxon>Gemmatimonadia</taxon>
        <taxon>Gemmatimonadales</taxon>
        <taxon>Gemmatimonadaceae</taxon>
        <taxon>Gemmatirosa</taxon>
    </lineage>
</organism>
<comment type="catalytic activity">
    <reaction evidence="9">
        <text>L-aspartate + O2 = iminosuccinate + H2O2</text>
        <dbReference type="Rhea" id="RHEA:25876"/>
        <dbReference type="ChEBI" id="CHEBI:15379"/>
        <dbReference type="ChEBI" id="CHEBI:16240"/>
        <dbReference type="ChEBI" id="CHEBI:29991"/>
        <dbReference type="ChEBI" id="CHEBI:77875"/>
        <dbReference type="EC" id="1.4.3.16"/>
    </reaction>
    <physiologicalReaction direction="left-to-right" evidence="9">
        <dbReference type="Rhea" id="RHEA:25877"/>
    </physiologicalReaction>
</comment>
<dbReference type="PIRSF" id="PIRSF000171">
    <property type="entry name" value="SDHA_APRA_LASPO"/>
    <property type="match status" value="1"/>
</dbReference>
<evidence type="ECO:0000259" key="13">
    <source>
        <dbReference type="Pfam" id="PF00890"/>
    </source>
</evidence>
<dbReference type="Gene3D" id="1.20.58.100">
    <property type="entry name" value="Fumarate reductase/succinate dehydrogenase flavoprotein-like, C-terminal domain"/>
    <property type="match status" value="1"/>
</dbReference>
<dbReference type="InterPro" id="IPR037099">
    <property type="entry name" value="Fum_R/Succ_DH_flav-like_C_sf"/>
</dbReference>
<proteinExistence type="inferred from homology"/>
<dbReference type="GO" id="GO:0034628">
    <property type="term" value="P:'de novo' NAD+ biosynthetic process from L-aspartate"/>
    <property type="evidence" value="ECO:0007669"/>
    <property type="project" value="TreeGrafter"/>
</dbReference>
<reference evidence="15 16" key="1">
    <citation type="journal article" date="2014" name="Genome Announc.">
        <title>Genome Sequence and Methylome of Soil Bacterium Gemmatirosa kalamazoonensis KBS708T, a Member of the Rarely Cultivated Gemmatimonadetes Phylum.</title>
        <authorList>
            <person name="Debruyn J.M."/>
            <person name="Radosevich M."/>
            <person name="Wommack K.E."/>
            <person name="Polson S.W."/>
            <person name="Hauser L.J."/>
            <person name="Fawaz M.N."/>
            <person name="Korlach J."/>
            <person name="Tsai Y.C."/>
        </authorList>
    </citation>
    <scope>NUCLEOTIDE SEQUENCE [LARGE SCALE GENOMIC DNA]</scope>
    <source>
        <strain evidence="15 16">KBS708</strain>
    </source>
</reference>
<name>W0RK96_9BACT</name>
<dbReference type="InterPro" id="IPR003953">
    <property type="entry name" value="FAD-dep_OxRdtase_2_FAD-bd"/>
</dbReference>
<comment type="similarity">
    <text evidence="3 12">Belongs to the FAD-dependent oxidoreductase 2 family. NadB subfamily.</text>
</comment>
<dbReference type="eggNOG" id="COG0029">
    <property type="taxonomic scope" value="Bacteria"/>
</dbReference>
<dbReference type="SUPFAM" id="SSF51905">
    <property type="entry name" value="FAD/NAD(P)-binding domain"/>
    <property type="match status" value="1"/>
</dbReference>
<feature type="active site" description="Proton acceptor" evidence="11">
    <location>
        <position position="280"/>
    </location>
</feature>
<dbReference type="UniPathway" id="UPA00253">
    <property type="reaction ID" value="UER00326"/>
</dbReference>
<dbReference type="STRING" id="861299.J421_2321"/>
<dbReference type="Pfam" id="PF02910">
    <property type="entry name" value="Succ_DH_flav_C"/>
    <property type="match status" value="1"/>
</dbReference>
<dbReference type="FunFam" id="3.90.700.10:FF:000002">
    <property type="entry name" value="L-aspartate oxidase"/>
    <property type="match status" value="1"/>
</dbReference>
<evidence type="ECO:0000256" key="5">
    <source>
        <dbReference type="ARBA" id="ARBA00022630"/>
    </source>
</evidence>
<keyword evidence="8 12" id="KW-0560">Oxidoreductase</keyword>
<dbReference type="InterPro" id="IPR027477">
    <property type="entry name" value="Succ_DH/fumarate_Rdtase_cat_sf"/>
</dbReference>
<feature type="domain" description="Fumarate reductase/succinate dehydrogenase flavoprotein-like C-terminal" evidence="14">
    <location>
        <begin position="430"/>
        <end position="500"/>
    </location>
</feature>
<evidence type="ECO:0000313" key="15">
    <source>
        <dbReference type="EMBL" id="AHG89858.1"/>
    </source>
</evidence>
<evidence type="ECO:0000256" key="11">
    <source>
        <dbReference type="PIRSR" id="PIRSR000171-1"/>
    </source>
</evidence>
<dbReference type="EMBL" id="CP007128">
    <property type="protein sequence ID" value="AHG89858.1"/>
    <property type="molecule type" value="Genomic_DNA"/>
</dbReference>
<dbReference type="PANTHER" id="PTHR42716">
    <property type="entry name" value="L-ASPARTATE OXIDASE"/>
    <property type="match status" value="1"/>
</dbReference>
<comment type="function">
    <text evidence="12">Catalyzes the oxidation of L-aspartate to iminoaspartate.</text>
</comment>
<dbReference type="GO" id="GO:0008734">
    <property type="term" value="F:L-aspartate oxidase activity"/>
    <property type="evidence" value="ECO:0007669"/>
    <property type="project" value="UniProtKB-UniRule"/>
</dbReference>